<accession>A0AAW1W239</accession>
<organism evidence="1 2">
    <name type="scientific">Rubus argutus</name>
    <name type="common">Southern blackberry</name>
    <dbReference type="NCBI Taxonomy" id="59490"/>
    <lineage>
        <taxon>Eukaryota</taxon>
        <taxon>Viridiplantae</taxon>
        <taxon>Streptophyta</taxon>
        <taxon>Embryophyta</taxon>
        <taxon>Tracheophyta</taxon>
        <taxon>Spermatophyta</taxon>
        <taxon>Magnoliopsida</taxon>
        <taxon>eudicotyledons</taxon>
        <taxon>Gunneridae</taxon>
        <taxon>Pentapetalae</taxon>
        <taxon>rosids</taxon>
        <taxon>fabids</taxon>
        <taxon>Rosales</taxon>
        <taxon>Rosaceae</taxon>
        <taxon>Rosoideae</taxon>
        <taxon>Rosoideae incertae sedis</taxon>
        <taxon>Rubus</taxon>
    </lineage>
</organism>
<reference evidence="1 2" key="1">
    <citation type="journal article" date="2023" name="G3 (Bethesda)">
        <title>A chromosome-length genome assembly and annotation of blackberry (Rubus argutus, cv. 'Hillquist').</title>
        <authorList>
            <person name="Bruna T."/>
            <person name="Aryal R."/>
            <person name="Dudchenko O."/>
            <person name="Sargent D.J."/>
            <person name="Mead D."/>
            <person name="Buti M."/>
            <person name="Cavallini A."/>
            <person name="Hytonen T."/>
            <person name="Andres J."/>
            <person name="Pham M."/>
            <person name="Weisz D."/>
            <person name="Mascagni F."/>
            <person name="Usai G."/>
            <person name="Natali L."/>
            <person name="Bassil N."/>
            <person name="Fernandez G.E."/>
            <person name="Lomsadze A."/>
            <person name="Armour M."/>
            <person name="Olukolu B."/>
            <person name="Poorten T."/>
            <person name="Britton C."/>
            <person name="Davik J."/>
            <person name="Ashrafi H."/>
            <person name="Aiden E.L."/>
            <person name="Borodovsky M."/>
            <person name="Worthington M."/>
        </authorList>
    </citation>
    <scope>NUCLEOTIDE SEQUENCE [LARGE SCALE GENOMIC DNA]</scope>
    <source>
        <strain evidence="1">PI 553951</strain>
    </source>
</reference>
<gene>
    <name evidence="1" type="ORF">M0R45_037189</name>
</gene>
<keyword evidence="2" id="KW-1185">Reference proteome</keyword>
<evidence type="ECO:0000313" key="1">
    <source>
        <dbReference type="EMBL" id="KAK9913371.1"/>
    </source>
</evidence>
<proteinExistence type="predicted"/>
<dbReference type="Proteomes" id="UP001457282">
    <property type="component" value="Unassembled WGS sequence"/>
</dbReference>
<dbReference type="EMBL" id="JBEDUW010000007">
    <property type="protein sequence ID" value="KAK9913371.1"/>
    <property type="molecule type" value="Genomic_DNA"/>
</dbReference>
<dbReference type="AlphaFoldDB" id="A0AAW1W239"/>
<name>A0AAW1W239_RUBAR</name>
<sequence>MADEVSAELIVREATIEEVRRCLSRWDWVKRSAVKPCDVQGCSFDGCPNKLIWAMRAVVLSLDGGGKSSAA</sequence>
<comment type="caution">
    <text evidence="1">The sequence shown here is derived from an EMBL/GenBank/DDBJ whole genome shotgun (WGS) entry which is preliminary data.</text>
</comment>
<evidence type="ECO:0000313" key="2">
    <source>
        <dbReference type="Proteomes" id="UP001457282"/>
    </source>
</evidence>
<protein>
    <submittedName>
        <fullName evidence="1">Uncharacterized protein</fullName>
    </submittedName>
</protein>